<feature type="domain" description="Phospholipid/glycerol acyltransferase" evidence="8">
    <location>
        <begin position="260"/>
        <end position="363"/>
    </location>
</feature>
<evidence type="ECO:0000313" key="10">
    <source>
        <dbReference type="Proteomes" id="UP001318860"/>
    </source>
</evidence>
<accession>A0ABR0WLH6</accession>
<keyword evidence="4" id="KW-0812">Transmembrane</keyword>
<evidence type="ECO:0000256" key="3">
    <source>
        <dbReference type="ARBA" id="ARBA00022679"/>
    </source>
</evidence>
<evidence type="ECO:0000256" key="5">
    <source>
        <dbReference type="ARBA" id="ARBA00022989"/>
    </source>
</evidence>
<comment type="similarity">
    <text evidence="2">Belongs to the GPAT/DAPAT family.</text>
</comment>
<proteinExistence type="inferred from homology"/>
<reference evidence="9 10" key="1">
    <citation type="journal article" date="2021" name="Comput. Struct. Biotechnol. J.">
        <title>De novo genome assembly of the potent medicinal plant Rehmannia glutinosa using nanopore technology.</title>
        <authorList>
            <person name="Ma L."/>
            <person name="Dong C."/>
            <person name="Song C."/>
            <person name="Wang X."/>
            <person name="Zheng X."/>
            <person name="Niu Y."/>
            <person name="Chen S."/>
            <person name="Feng W."/>
        </authorList>
    </citation>
    <scope>NUCLEOTIDE SEQUENCE [LARGE SCALE GENOMIC DNA]</scope>
    <source>
        <strain evidence="9">DH-2019</strain>
    </source>
</reference>
<evidence type="ECO:0000259" key="8">
    <source>
        <dbReference type="SMART" id="SM00563"/>
    </source>
</evidence>
<evidence type="ECO:0000313" key="9">
    <source>
        <dbReference type="EMBL" id="KAK6147466.1"/>
    </source>
</evidence>
<dbReference type="SMART" id="SM00563">
    <property type="entry name" value="PlsC"/>
    <property type="match status" value="1"/>
</dbReference>
<comment type="caution">
    <text evidence="9">The sequence shown here is derived from an EMBL/GenBank/DDBJ whole genome shotgun (WGS) entry which is preliminary data.</text>
</comment>
<dbReference type="InterPro" id="IPR002123">
    <property type="entry name" value="Plipid/glycerol_acylTrfase"/>
</dbReference>
<dbReference type="EMBL" id="JABTTQ020000010">
    <property type="protein sequence ID" value="KAK6147466.1"/>
    <property type="molecule type" value="Genomic_DNA"/>
</dbReference>
<evidence type="ECO:0000256" key="1">
    <source>
        <dbReference type="ARBA" id="ARBA00004141"/>
    </source>
</evidence>
<sequence length="395" mass="44492">MNQGFLKIDELPSVPENKERAIVLFKPISTTQVVHFHSDFSVPVDADIISGLITCATVNTEYEKRPREAELICLRNAKARFLEGRAVLPKFFLEDVGIESFQVLRRGKKMVAVSNLPRVMVESFLTDYLNIDFVVASDLKVFCGYFVGLMEERRDNSSQVADIITSKAIGITSLKQSFNCQWFSNCKISFQANLFGYSSHVYMAPYGFTLAIIRISIALTLPSSIVVPTMHFTGIQLRVFKSKSFNSSWKGIKDKKAKGTLYASNHKTLLDPVMISYSLGRTTPLTAVTYGISRVSEIISLVKTVRLTRDRNQDSELMRELLRQGDLVVCPEGTTSRETYLLRFSPLFAEITDNICPVAVDCYVSMFYGTTARGSKCLDPLVFFMNPELVIRFVF</sequence>
<keyword evidence="10" id="KW-1185">Reference proteome</keyword>
<comment type="subcellular location">
    <subcellularLocation>
        <location evidence="1">Membrane</location>
        <topology evidence="1">Multi-pass membrane protein</topology>
    </subcellularLocation>
</comment>
<dbReference type="Pfam" id="PF23270">
    <property type="entry name" value="HAD_RAM2_N"/>
    <property type="match status" value="1"/>
</dbReference>
<keyword evidence="3" id="KW-0808">Transferase</keyword>
<name>A0ABR0WLH6_REHGL</name>
<dbReference type="PANTHER" id="PTHR15486">
    <property type="entry name" value="ANCIENT UBIQUITOUS PROTEIN"/>
    <property type="match status" value="1"/>
</dbReference>
<keyword evidence="6" id="KW-0472">Membrane</keyword>
<keyword evidence="5" id="KW-1133">Transmembrane helix</keyword>
<organism evidence="9 10">
    <name type="scientific">Rehmannia glutinosa</name>
    <name type="common">Chinese foxglove</name>
    <dbReference type="NCBI Taxonomy" id="99300"/>
    <lineage>
        <taxon>Eukaryota</taxon>
        <taxon>Viridiplantae</taxon>
        <taxon>Streptophyta</taxon>
        <taxon>Embryophyta</taxon>
        <taxon>Tracheophyta</taxon>
        <taxon>Spermatophyta</taxon>
        <taxon>Magnoliopsida</taxon>
        <taxon>eudicotyledons</taxon>
        <taxon>Gunneridae</taxon>
        <taxon>Pentapetalae</taxon>
        <taxon>asterids</taxon>
        <taxon>lamiids</taxon>
        <taxon>Lamiales</taxon>
        <taxon>Orobanchaceae</taxon>
        <taxon>Rehmannieae</taxon>
        <taxon>Rehmannia</taxon>
    </lineage>
</organism>
<gene>
    <name evidence="9" type="ORF">DH2020_018378</name>
</gene>
<protein>
    <recommendedName>
        <fullName evidence="8">Phospholipid/glycerol acyltransferase domain-containing protein</fullName>
    </recommendedName>
</protein>
<evidence type="ECO:0000256" key="4">
    <source>
        <dbReference type="ARBA" id="ARBA00022692"/>
    </source>
</evidence>
<dbReference type="SUPFAM" id="SSF69593">
    <property type="entry name" value="Glycerol-3-phosphate (1)-acyltransferase"/>
    <property type="match status" value="1"/>
</dbReference>
<keyword evidence="7" id="KW-0012">Acyltransferase</keyword>
<dbReference type="Pfam" id="PF01553">
    <property type="entry name" value="Acyltransferase"/>
    <property type="match status" value="1"/>
</dbReference>
<evidence type="ECO:0000256" key="7">
    <source>
        <dbReference type="ARBA" id="ARBA00023315"/>
    </source>
</evidence>
<evidence type="ECO:0000256" key="6">
    <source>
        <dbReference type="ARBA" id="ARBA00023136"/>
    </source>
</evidence>
<dbReference type="Proteomes" id="UP001318860">
    <property type="component" value="Unassembled WGS sequence"/>
</dbReference>
<evidence type="ECO:0000256" key="2">
    <source>
        <dbReference type="ARBA" id="ARBA00007937"/>
    </source>
</evidence>
<dbReference type="PANTHER" id="PTHR15486:SF62">
    <property type="entry name" value="GLYCEROL-3-PHOSPHATE ACYLTRANSFERASE 2-RELATED"/>
    <property type="match status" value="1"/>
</dbReference>
<dbReference type="InterPro" id="IPR056462">
    <property type="entry name" value="HAD_RAM2/GPAT1-8"/>
</dbReference>